<evidence type="ECO:0000256" key="4">
    <source>
        <dbReference type="RuleBase" id="RU361169"/>
    </source>
</evidence>
<dbReference type="GO" id="GO:0005975">
    <property type="term" value="P:carbohydrate metabolic process"/>
    <property type="evidence" value="ECO:0007669"/>
    <property type="project" value="InterPro"/>
</dbReference>
<evidence type="ECO:0000313" key="6">
    <source>
        <dbReference type="Proteomes" id="UP000593892"/>
    </source>
</evidence>
<evidence type="ECO:0000256" key="2">
    <source>
        <dbReference type="ARBA" id="ARBA00022801"/>
    </source>
</evidence>
<dbReference type="PROSITE" id="PS00502">
    <property type="entry name" value="POLYGALACTURONASE"/>
    <property type="match status" value="1"/>
</dbReference>
<reference evidence="5 6" key="1">
    <citation type="submission" date="2020-10" db="EMBL/GenBank/DDBJ databases">
        <title>Complete genome sequence of Paludibaculum fermentans P105T, a facultatively anaerobic acidobacterium capable of dissimilatory Fe(III) reduction.</title>
        <authorList>
            <person name="Dedysh S.N."/>
            <person name="Beletsky A.V."/>
            <person name="Kulichevskaya I.S."/>
            <person name="Mardanov A.V."/>
            <person name="Ravin N.V."/>
        </authorList>
    </citation>
    <scope>NUCLEOTIDE SEQUENCE [LARGE SCALE GENOMIC DNA]</scope>
    <source>
        <strain evidence="5 6">P105</strain>
    </source>
</reference>
<dbReference type="InterPro" id="IPR006626">
    <property type="entry name" value="PbH1"/>
</dbReference>
<dbReference type="KEGG" id="pfer:IRI77_04990"/>
<dbReference type="Proteomes" id="UP000593892">
    <property type="component" value="Chromosome"/>
</dbReference>
<dbReference type="Gene3D" id="2.160.20.10">
    <property type="entry name" value="Single-stranded right-handed beta-helix, Pectin lyase-like"/>
    <property type="match status" value="1"/>
</dbReference>
<dbReference type="GO" id="GO:0004650">
    <property type="term" value="F:polygalacturonase activity"/>
    <property type="evidence" value="ECO:0007669"/>
    <property type="project" value="InterPro"/>
</dbReference>
<dbReference type="PANTHER" id="PTHR31339">
    <property type="entry name" value="PECTIN LYASE-RELATED"/>
    <property type="match status" value="1"/>
</dbReference>
<protein>
    <submittedName>
        <fullName evidence="5">Glycoside hydrolase family 28 protein</fullName>
    </submittedName>
</protein>
<evidence type="ECO:0000256" key="3">
    <source>
        <dbReference type="ARBA" id="ARBA00023295"/>
    </source>
</evidence>
<dbReference type="Pfam" id="PF00295">
    <property type="entry name" value="Glyco_hydro_28"/>
    <property type="match status" value="1"/>
</dbReference>
<organism evidence="5 6">
    <name type="scientific">Paludibaculum fermentans</name>
    <dbReference type="NCBI Taxonomy" id="1473598"/>
    <lineage>
        <taxon>Bacteria</taxon>
        <taxon>Pseudomonadati</taxon>
        <taxon>Acidobacteriota</taxon>
        <taxon>Terriglobia</taxon>
        <taxon>Bryobacterales</taxon>
        <taxon>Bryobacteraceae</taxon>
        <taxon>Paludibaculum</taxon>
    </lineage>
</organism>
<dbReference type="SUPFAM" id="SSF51126">
    <property type="entry name" value="Pectin lyase-like"/>
    <property type="match status" value="1"/>
</dbReference>
<dbReference type="AlphaFoldDB" id="A0A7S7SMB0"/>
<dbReference type="InterPro" id="IPR011050">
    <property type="entry name" value="Pectin_lyase_fold/virulence"/>
</dbReference>
<keyword evidence="6" id="KW-1185">Reference proteome</keyword>
<sequence length="445" mass="48755">MSVTRRRFSAALAALPLFSADAKGWALRDQILARIKAPVFPKKDFVITKYGNSVSQAVEACAQAGGGRVVVPAGEWLTGPVHLKSNVNLYVAKGATLKFDTDPKKYLPLVLTRWEGLECMNYSPLIYARGQKNVAVTGEGTLDGQADAQHWWMWKGTRGNGGGPNQNRARLALAEMAERDVPAKDRVFGEGSNLRPNFIHPFECQNVLIEGVTIIGSPMWEIHPLHCRNVIVRGVKINSHGPNNDGCDPESCSDVLIENCQFDTGDDCIAIKSGRNRDGRRINVPSENIIVRNCDMKDGHGGVTIGSEISGGCRNVFIEDCRMDSPHLDRVLRLKTNSVRGGFIEDIYLRNVTVGQVAGGAIDVDLTYEEGDKGQFPPVIRGIHVEKLTVKKMRSVLYLRGYANAPIKDLTVKDSVFESAAKPDTLEHVEGLKLTNVQVNGKALQ</sequence>
<dbReference type="EMBL" id="CP063849">
    <property type="protein sequence ID" value="QOY89316.1"/>
    <property type="molecule type" value="Genomic_DNA"/>
</dbReference>
<dbReference type="InterPro" id="IPR000743">
    <property type="entry name" value="Glyco_hydro_28"/>
</dbReference>
<dbReference type="RefSeq" id="WP_194450978.1">
    <property type="nucleotide sequence ID" value="NZ_CP063849.1"/>
</dbReference>
<dbReference type="SMART" id="SM00710">
    <property type="entry name" value="PbH1"/>
    <property type="match status" value="4"/>
</dbReference>
<dbReference type="InterPro" id="IPR051801">
    <property type="entry name" value="GH28_Enzymes"/>
</dbReference>
<dbReference type="PANTHER" id="PTHR31339:SF9">
    <property type="entry name" value="PLASMIN AND FIBRONECTIN-BINDING PROTEIN A"/>
    <property type="match status" value="1"/>
</dbReference>
<name>A0A7S7SMB0_PALFE</name>
<accession>A0A7S7SMB0</accession>
<evidence type="ECO:0000256" key="1">
    <source>
        <dbReference type="ARBA" id="ARBA00008834"/>
    </source>
</evidence>
<dbReference type="InterPro" id="IPR012334">
    <property type="entry name" value="Pectin_lyas_fold"/>
</dbReference>
<comment type="similarity">
    <text evidence="1 4">Belongs to the glycosyl hydrolase 28 family.</text>
</comment>
<gene>
    <name evidence="5" type="ORF">IRI77_04990</name>
</gene>
<proteinExistence type="inferred from homology"/>
<keyword evidence="2 4" id="KW-0378">Hydrolase</keyword>
<evidence type="ECO:0000313" key="5">
    <source>
        <dbReference type="EMBL" id="QOY89316.1"/>
    </source>
</evidence>
<keyword evidence="3 4" id="KW-0326">Glycosidase</keyword>